<protein>
    <submittedName>
        <fullName evidence="2">Phosphatidylethanolamine N-methyltransferase</fullName>
    </submittedName>
</protein>
<evidence type="ECO:0000313" key="2">
    <source>
        <dbReference type="EMBL" id="KKQ36293.1"/>
    </source>
</evidence>
<feature type="domain" description="Methyltransferase type 11" evidence="1">
    <location>
        <begin position="42"/>
        <end position="137"/>
    </location>
</feature>
<dbReference type="STRING" id="1618545.US53_C0058G0005"/>
<evidence type="ECO:0000259" key="1">
    <source>
        <dbReference type="Pfam" id="PF08241"/>
    </source>
</evidence>
<name>A0A0G0GZA7_9BACT</name>
<gene>
    <name evidence="2" type="ORF">US53_C0058G0005</name>
</gene>
<dbReference type="InterPro" id="IPR013216">
    <property type="entry name" value="Methyltransf_11"/>
</dbReference>
<dbReference type="InterPro" id="IPR029063">
    <property type="entry name" value="SAM-dependent_MTases_sf"/>
</dbReference>
<dbReference type="EMBL" id="LBTI01000058">
    <property type="protein sequence ID" value="KKQ36293.1"/>
    <property type="molecule type" value="Genomic_DNA"/>
</dbReference>
<accession>A0A0G0GZA7</accession>
<proteinExistence type="predicted"/>
<dbReference type="Pfam" id="PF08241">
    <property type="entry name" value="Methyltransf_11"/>
    <property type="match status" value="1"/>
</dbReference>
<dbReference type="SUPFAM" id="SSF53335">
    <property type="entry name" value="S-adenosyl-L-methionine-dependent methyltransferases"/>
    <property type="match status" value="1"/>
</dbReference>
<dbReference type="CDD" id="cd02440">
    <property type="entry name" value="AdoMet_MTases"/>
    <property type="match status" value="1"/>
</dbReference>
<keyword evidence="2" id="KW-0489">Methyltransferase</keyword>
<comment type="caution">
    <text evidence="2">The sequence shown here is derived from an EMBL/GenBank/DDBJ whole genome shotgun (WGS) entry which is preliminary data.</text>
</comment>
<reference evidence="2 3" key="1">
    <citation type="journal article" date="2015" name="Nature">
        <title>rRNA introns, odd ribosomes, and small enigmatic genomes across a large radiation of phyla.</title>
        <authorList>
            <person name="Brown C.T."/>
            <person name="Hug L.A."/>
            <person name="Thomas B.C."/>
            <person name="Sharon I."/>
            <person name="Castelle C.J."/>
            <person name="Singh A."/>
            <person name="Wilkins M.J."/>
            <person name="Williams K.H."/>
            <person name="Banfield J.F."/>
        </authorList>
    </citation>
    <scope>NUCLEOTIDE SEQUENCE [LARGE SCALE GENOMIC DNA]</scope>
</reference>
<dbReference type="GO" id="GO:0008757">
    <property type="term" value="F:S-adenosylmethionine-dependent methyltransferase activity"/>
    <property type="evidence" value="ECO:0007669"/>
    <property type="project" value="InterPro"/>
</dbReference>
<dbReference type="AlphaFoldDB" id="A0A0G0GZA7"/>
<dbReference type="GO" id="GO:0032259">
    <property type="term" value="P:methylation"/>
    <property type="evidence" value="ECO:0007669"/>
    <property type="project" value="UniProtKB-KW"/>
</dbReference>
<dbReference type="Gene3D" id="3.40.50.150">
    <property type="entry name" value="Vaccinia Virus protein VP39"/>
    <property type="match status" value="1"/>
</dbReference>
<organism evidence="2 3">
    <name type="scientific">Candidatus Woesebacteria bacterium GW2011_GWA1_37_7</name>
    <dbReference type="NCBI Taxonomy" id="1618545"/>
    <lineage>
        <taxon>Bacteria</taxon>
        <taxon>Candidatus Woeseibacteriota</taxon>
    </lineage>
</organism>
<dbReference type="PANTHER" id="PTHR43861">
    <property type="entry name" value="TRANS-ACONITATE 2-METHYLTRANSFERASE-RELATED"/>
    <property type="match status" value="1"/>
</dbReference>
<evidence type="ECO:0000313" key="3">
    <source>
        <dbReference type="Proteomes" id="UP000034591"/>
    </source>
</evidence>
<sequence length="251" mass="29212">MASAYDQFDYLSYWEGREYEHEAEKIAIKSFLNHIKKLKTIIDIGAGYGRLTPMYLNYGKKVIITDPSKRLLDIAKAKYNKKNIKFIQSDIEGLPKKLAGQSCDVVILVRVIHHIENIDNLFKSIRKILNKNGYFILEFPNKRHLKAVVSEFLRGNLTYSLEISPKDQRCTKSINDGCLPFFNYHPDVIKEKLKNLGFDTVEIRSVSNFRNSTIKKIFPKRLCLYLEKYSQKFLAKFDFGPSLFILAQNKQ</sequence>
<keyword evidence="2" id="KW-0808">Transferase</keyword>
<dbReference type="Proteomes" id="UP000034591">
    <property type="component" value="Unassembled WGS sequence"/>
</dbReference>